<reference evidence="1 2" key="1">
    <citation type="journal article" date="2018" name="Science">
        <title>The opium poppy genome and morphinan production.</title>
        <authorList>
            <person name="Guo L."/>
            <person name="Winzer T."/>
            <person name="Yang X."/>
            <person name="Li Y."/>
            <person name="Ning Z."/>
            <person name="He Z."/>
            <person name="Teodor R."/>
            <person name="Lu Y."/>
            <person name="Bowser T.A."/>
            <person name="Graham I.A."/>
            <person name="Ye K."/>
        </authorList>
    </citation>
    <scope>NUCLEOTIDE SEQUENCE [LARGE SCALE GENOMIC DNA]</scope>
    <source>
        <strain evidence="2">cv. HN1</strain>
        <tissue evidence="1">Leaves</tissue>
    </source>
</reference>
<accession>A0A4Y7JTG8</accession>
<proteinExistence type="predicted"/>
<name>A0A4Y7JTG8_PAPSO</name>
<protein>
    <submittedName>
        <fullName evidence="1">Uncharacterized protein</fullName>
    </submittedName>
</protein>
<gene>
    <name evidence="1" type="ORF">C5167_008074</name>
</gene>
<dbReference type="AlphaFoldDB" id="A0A4Y7JTG8"/>
<keyword evidence="2" id="KW-1185">Reference proteome</keyword>
<dbReference type="EMBL" id="CM010720">
    <property type="protein sequence ID" value="RZC64383.1"/>
    <property type="molecule type" value="Genomic_DNA"/>
</dbReference>
<evidence type="ECO:0000313" key="1">
    <source>
        <dbReference type="EMBL" id="RZC64383.1"/>
    </source>
</evidence>
<organism evidence="1 2">
    <name type="scientific">Papaver somniferum</name>
    <name type="common">Opium poppy</name>
    <dbReference type="NCBI Taxonomy" id="3469"/>
    <lineage>
        <taxon>Eukaryota</taxon>
        <taxon>Viridiplantae</taxon>
        <taxon>Streptophyta</taxon>
        <taxon>Embryophyta</taxon>
        <taxon>Tracheophyta</taxon>
        <taxon>Spermatophyta</taxon>
        <taxon>Magnoliopsida</taxon>
        <taxon>Ranunculales</taxon>
        <taxon>Papaveraceae</taxon>
        <taxon>Papaveroideae</taxon>
        <taxon>Papaver</taxon>
    </lineage>
</organism>
<evidence type="ECO:0000313" key="2">
    <source>
        <dbReference type="Proteomes" id="UP000316621"/>
    </source>
</evidence>
<sequence length="26" mass="2842">MHFAAVAYVGESILEPLSLDRLALPE</sequence>
<dbReference type="Proteomes" id="UP000316621">
    <property type="component" value="Chromosome 6"/>
</dbReference>
<dbReference type="Gramene" id="RZC64383">
    <property type="protein sequence ID" value="RZC64383"/>
    <property type="gene ID" value="C5167_008074"/>
</dbReference>